<keyword evidence="1" id="KW-0812">Transmembrane</keyword>
<sequence>MRPRSPLWYLAALFLALGAWVIGAVVAAGAWDIVRDAGVSSSTAPVDAADRSVAIFTDVVQPERRVTCSYTVAPAKKGAKPQAIEPAPIDLTIADDGTEWYLIGFVLDGKDGMTVACTPRDKRTDNASYAVSAVDGFSQRANVGNGIAILGTVAGIGLGIWTFINRRRRLQEADDASA</sequence>
<evidence type="ECO:0000313" key="3">
    <source>
        <dbReference type="Proteomes" id="UP000321571"/>
    </source>
</evidence>
<feature type="transmembrane region" description="Helical" evidence="1">
    <location>
        <begin position="146"/>
        <end position="164"/>
    </location>
</feature>
<name>A0A5C8NFI8_9ACTN</name>
<evidence type="ECO:0000313" key="2">
    <source>
        <dbReference type="EMBL" id="TXL57683.1"/>
    </source>
</evidence>
<dbReference type="AlphaFoldDB" id="A0A5C8NFI8"/>
<proteinExistence type="predicted"/>
<protein>
    <submittedName>
        <fullName evidence="2">Uncharacterized protein</fullName>
    </submittedName>
</protein>
<dbReference type="EMBL" id="VDUX01000006">
    <property type="protein sequence ID" value="TXL57683.1"/>
    <property type="molecule type" value="Genomic_DNA"/>
</dbReference>
<evidence type="ECO:0000256" key="1">
    <source>
        <dbReference type="SAM" id="Phobius"/>
    </source>
</evidence>
<accession>A0A5C8NFI8</accession>
<keyword evidence="3" id="KW-1185">Reference proteome</keyword>
<dbReference type="RefSeq" id="WP_147687208.1">
    <property type="nucleotide sequence ID" value="NZ_VDUX01000006.1"/>
</dbReference>
<dbReference type="OrthoDB" id="3745795at2"/>
<dbReference type="Proteomes" id="UP000321571">
    <property type="component" value="Unassembled WGS sequence"/>
</dbReference>
<reference evidence="2 3" key="1">
    <citation type="submission" date="2019-06" db="EMBL/GenBank/DDBJ databases">
        <title>Aeromicrobium sp. nov., isolated from a maize field.</title>
        <authorList>
            <person name="Lin S.-Y."/>
            <person name="Tsai C.-F."/>
            <person name="Young C.-C."/>
        </authorList>
    </citation>
    <scope>NUCLEOTIDE SEQUENCE [LARGE SCALE GENOMIC DNA]</scope>
    <source>
        <strain evidence="2 3">CC-CFT486</strain>
    </source>
</reference>
<gene>
    <name evidence="2" type="ORF">FHP06_12930</name>
</gene>
<keyword evidence="1" id="KW-1133">Transmembrane helix</keyword>
<comment type="caution">
    <text evidence="2">The sequence shown here is derived from an EMBL/GenBank/DDBJ whole genome shotgun (WGS) entry which is preliminary data.</text>
</comment>
<keyword evidence="1" id="KW-0472">Membrane</keyword>
<organism evidence="2 3">
    <name type="scientific">Aeromicrobium terrae</name>
    <dbReference type="NCBI Taxonomy" id="2498846"/>
    <lineage>
        <taxon>Bacteria</taxon>
        <taxon>Bacillati</taxon>
        <taxon>Actinomycetota</taxon>
        <taxon>Actinomycetes</taxon>
        <taxon>Propionibacteriales</taxon>
        <taxon>Nocardioidaceae</taxon>
        <taxon>Aeromicrobium</taxon>
    </lineage>
</organism>